<sequence length="340" mass="37763">MTNQKVNARYSPEARDIYFTVPNLISALRIISIPFISVLISKHEMIAALALIAISSASDGLDGIIARRFNQVSKIGQILDPIADRLLIFCSILALSVAGIIPWWMLIIVGLRDLWMAIQVLWLAQYGYGPLPVHFVGKAGTALLMISIVGLIFADLGTSTFFHLLYIAALAAGIWGIAMYWLAGYIYTKQGVGLLRKELGGEVWRLRPRPRSHSPYLRRLSRYDAAPCSPTQSEARNHIMRFPRMTPPPSAPHAAVKPTTIRFSSSMILSIVRWIRCSPTHDWSMSIVRPSPSGLIASSYSSSASALALPAAYSCNSCNPIRVSRYGRLWPRNWRIATRK</sequence>
<keyword evidence="9" id="KW-0594">Phospholipid biosynthesis</keyword>
<feature type="transmembrane region" description="Helical" evidence="12">
    <location>
        <begin position="86"/>
        <end position="111"/>
    </location>
</feature>
<dbReference type="GO" id="GO:0016780">
    <property type="term" value="F:phosphotransferase activity, for other substituted phosphate groups"/>
    <property type="evidence" value="ECO:0007669"/>
    <property type="project" value="InterPro"/>
</dbReference>
<protein>
    <submittedName>
        <fullName evidence="13">CDP-alcohol phosphatidyltransferase</fullName>
    </submittedName>
</protein>
<dbReference type="KEGG" id="bln:Blon_1365"/>
<dbReference type="GO" id="GO:0046474">
    <property type="term" value="P:glycerophospholipid biosynthetic process"/>
    <property type="evidence" value="ECO:0007669"/>
    <property type="project" value="TreeGrafter"/>
</dbReference>
<feature type="transmembrane region" description="Helical" evidence="12">
    <location>
        <begin position="46"/>
        <end position="65"/>
    </location>
</feature>
<evidence type="ECO:0000256" key="12">
    <source>
        <dbReference type="SAM" id="Phobius"/>
    </source>
</evidence>
<dbReference type="PROSITE" id="PS00379">
    <property type="entry name" value="CDP_ALCOHOL_P_TRANSF"/>
    <property type="match status" value="1"/>
</dbReference>
<evidence type="ECO:0000256" key="6">
    <source>
        <dbReference type="ARBA" id="ARBA00022989"/>
    </source>
</evidence>
<dbReference type="InterPro" id="IPR050324">
    <property type="entry name" value="CDP-alcohol_PTase-I"/>
</dbReference>
<dbReference type="EMBL" id="CP001095">
    <property type="protein sequence ID" value="ACJ52453.1"/>
    <property type="molecule type" value="Genomic_DNA"/>
</dbReference>
<organism evidence="13 14">
    <name type="scientific">Bifidobacterium longum subsp. infantis (strain ATCC 15697 / DSM 20088 / JCM 1222 / NCTC 11817 / S12)</name>
    <dbReference type="NCBI Taxonomy" id="391904"/>
    <lineage>
        <taxon>Bacteria</taxon>
        <taxon>Bacillati</taxon>
        <taxon>Actinomycetota</taxon>
        <taxon>Actinomycetes</taxon>
        <taxon>Bifidobacteriales</taxon>
        <taxon>Bifidobacteriaceae</taxon>
        <taxon>Bifidobacterium</taxon>
    </lineage>
</organism>
<dbReference type="InterPro" id="IPR043130">
    <property type="entry name" value="CDP-OH_PTrfase_TM_dom"/>
</dbReference>
<evidence type="ECO:0000256" key="9">
    <source>
        <dbReference type="ARBA" id="ARBA00023209"/>
    </source>
</evidence>
<evidence type="ECO:0000256" key="4">
    <source>
        <dbReference type="ARBA" id="ARBA00022679"/>
    </source>
</evidence>
<evidence type="ECO:0000313" key="14">
    <source>
        <dbReference type="Proteomes" id="UP000001360"/>
    </source>
</evidence>
<accession>B7GRM3</accession>
<evidence type="ECO:0000313" key="13">
    <source>
        <dbReference type="EMBL" id="ACJ52453.1"/>
    </source>
</evidence>
<evidence type="ECO:0000256" key="10">
    <source>
        <dbReference type="ARBA" id="ARBA00023264"/>
    </source>
</evidence>
<dbReference type="PANTHER" id="PTHR14269">
    <property type="entry name" value="CDP-DIACYLGLYCEROL--GLYCEROL-3-PHOSPHATE 3-PHOSPHATIDYLTRANSFERASE-RELATED"/>
    <property type="match status" value="1"/>
</dbReference>
<dbReference type="PANTHER" id="PTHR14269:SF62">
    <property type="entry name" value="CDP-DIACYLGLYCEROL--GLYCEROL-3-PHOSPHATE 3-PHOSPHATIDYLTRANSFERASE 1, CHLOROPLASTIC"/>
    <property type="match status" value="1"/>
</dbReference>
<comment type="subcellular location">
    <subcellularLocation>
        <location evidence="1">Membrane</location>
        <topology evidence="1">Multi-pass membrane protein</topology>
    </subcellularLocation>
</comment>
<proteinExistence type="inferred from homology"/>
<dbReference type="AlphaFoldDB" id="B7GRM3"/>
<evidence type="ECO:0000256" key="1">
    <source>
        <dbReference type="ARBA" id="ARBA00004141"/>
    </source>
</evidence>
<keyword evidence="4 11" id="KW-0808">Transferase</keyword>
<dbReference type="Proteomes" id="UP000001360">
    <property type="component" value="Chromosome"/>
</dbReference>
<keyword evidence="3" id="KW-0444">Lipid biosynthesis</keyword>
<feature type="transmembrane region" description="Helical" evidence="12">
    <location>
        <begin position="131"/>
        <end position="153"/>
    </location>
</feature>
<gene>
    <name evidence="13" type="ordered locus">Blon_1365</name>
</gene>
<dbReference type="InterPro" id="IPR000462">
    <property type="entry name" value="CDP-OH_P_trans"/>
</dbReference>
<dbReference type="Pfam" id="PF01066">
    <property type="entry name" value="CDP-OH_P_transf"/>
    <property type="match status" value="1"/>
</dbReference>
<comment type="similarity">
    <text evidence="2 11">Belongs to the CDP-alcohol phosphatidyltransferase class-I family.</text>
</comment>
<feature type="transmembrane region" description="Helical" evidence="12">
    <location>
        <begin position="21"/>
        <end position="40"/>
    </location>
</feature>
<evidence type="ECO:0000256" key="7">
    <source>
        <dbReference type="ARBA" id="ARBA00023098"/>
    </source>
</evidence>
<keyword evidence="6 12" id="KW-1133">Transmembrane helix</keyword>
<dbReference type="GO" id="GO:0016020">
    <property type="term" value="C:membrane"/>
    <property type="evidence" value="ECO:0007669"/>
    <property type="project" value="UniProtKB-SubCell"/>
</dbReference>
<dbReference type="Gene3D" id="1.20.120.1760">
    <property type="match status" value="1"/>
</dbReference>
<dbReference type="InterPro" id="IPR048254">
    <property type="entry name" value="CDP_ALCOHOL_P_TRANSF_CS"/>
</dbReference>
<feature type="transmembrane region" description="Helical" evidence="12">
    <location>
        <begin position="165"/>
        <end position="187"/>
    </location>
</feature>
<keyword evidence="7" id="KW-0443">Lipid metabolism</keyword>
<reference evidence="13 14" key="1">
    <citation type="journal article" date="2008" name="Proc. Natl. Acad. Sci. U.S.A.">
        <title>The genome sequence of Bifidobacterium longum subsp. infantis reveals adaptations for milk utilization within the infant microbiome.</title>
        <authorList>
            <person name="Sela D.A."/>
            <person name="Chapman J."/>
            <person name="Adeuya A."/>
            <person name="Kim J.H."/>
            <person name="Chen F."/>
            <person name="Whitehead T.R."/>
            <person name="Lapidus A."/>
            <person name="Rokhsar D.S."/>
            <person name="Lebrilla C.B."/>
            <person name="German J.B."/>
            <person name="Price N.P."/>
            <person name="Richardson P.M."/>
            <person name="Mills D.A."/>
        </authorList>
    </citation>
    <scope>NUCLEOTIDE SEQUENCE [LARGE SCALE GENOMIC DNA]</scope>
    <source>
        <strain evidence="14">ATCC 15697 / DSM 20088 / JCM 1222 / NCTC 11817 / S12 [JGI]</strain>
    </source>
</reference>
<keyword evidence="8 12" id="KW-0472">Membrane</keyword>
<evidence type="ECO:0000256" key="3">
    <source>
        <dbReference type="ARBA" id="ARBA00022516"/>
    </source>
</evidence>
<evidence type="ECO:0000256" key="2">
    <source>
        <dbReference type="ARBA" id="ARBA00010441"/>
    </source>
</evidence>
<evidence type="ECO:0000256" key="8">
    <source>
        <dbReference type="ARBA" id="ARBA00023136"/>
    </source>
</evidence>
<evidence type="ECO:0000256" key="5">
    <source>
        <dbReference type="ARBA" id="ARBA00022692"/>
    </source>
</evidence>
<keyword evidence="10" id="KW-1208">Phospholipid metabolism</keyword>
<name>B7GRM3_BIFLS</name>
<keyword evidence="5 12" id="KW-0812">Transmembrane</keyword>
<evidence type="ECO:0000256" key="11">
    <source>
        <dbReference type="RuleBase" id="RU003750"/>
    </source>
</evidence>